<gene>
    <name evidence="1" type="ORF">SAMN04487935_1591</name>
</gene>
<name>A0A1G8W083_9FLAO</name>
<sequence>MEKYIYTFKLNADLHIENNEVNAAQSKHLKHQILKMLKSGETAFVALGKVSDEVQLKTEMDQTDGTFISIVLPAHPDNIKGSDGNPKKATAIVLESYNTDLKSIERKANILKIKFEYTGEVHYAIEEKKEPNHYEAYTFVAKGDFGIPALHHTYKNEIVRLCLEALNNPDTVLYEKSKHTTDFEPDLPDELPRHEFEHLVIQLSIPTGDAEFDDGTQNPMAQNLKLQHFDINVFNAEGIFRPEKITYDDGDGIKKLIVSLYYQIA</sequence>
<protein>
    <submittedName>
        <fullName evidence="1">Uncharacterized protein</fullName>
    </submittedName>
</protein>
<dbReference type="STRING" id="1128970.SAMN04487935_1591"/>
<dbReference type="RefSeq" id="WP_091393549.1">
    <property type="nucleotide sequence ID" value="NZ_BKAI01000003.1"/>
</dbReference>
<organism evidence="1 2">
    <name type="scientific">Flavobacterium noncentrifugens</name>
    <dbReference type="NCBI Taxonomy" id="1128970"/>
    <lineage>
        <taxon>Bacteria</taxon>
        <taxon>Pseudomonadati</taxon>
        <taxon>Bacteroidota</taxon>
        <taxon>Flavobacteriia</taxon>
        <taxon>Flavobacteriales</taxon>
        <taxon>Flavobacteriaceae</taxon>
        <taxon>Flavobacterium</taxon>
    </lineage>
</organism>
<evidence type="ECO:0000313" key="2">
    <source>
        <dbReference type="Proteomes" id="UP000199580"/>
    </source>
</evidence>
<dbReference type="EMBL" id="FNEZ01000002">
    <property type="protein sequence ID" value="SDJ71669.1"/>
    <property type="molecule type" value="Genomic_DNA"/>
</dbReference>
<reference evidence="1 2" key="1">
    <citation type="submission" date="2016-10" db="EMBL/GenBank/DDBJ databases">
        <authorList>
            <person name="de Groot N.N."/>
        </authorList>
    </citation>
    <scope>NUCLEOTIDE SEQUENCE [LARGE SCALE GENOMIC DNA]</scope>
    <source>
        <strain evidence="1 2">CGMCC 1.10076</strain>
    </source>
</reference>
<evidence type="ECO:0000313" key="1">
    <source>
        <dbReference type="EMBL" id="SDJ71669.1"/>
    </source>
</evidence>
<accession>A0A1G8W083</accession>
<proteinExistence type="predicted"/>
<keyword evidence="2" id="KW-1185">Reference proteome</keyword>
<dbReference type="AlphaFoldDB" id="A0A1G8W083"/>
<dbReference type="Proteomes" id="UP000199580">
    <property type="component" value="Unassembled WGS sequence"/>
</dbReference>